<evidence type="ECO:0000313" key="1">
    <source>
        <dbReference type="EMBL" id="SOC26925.1"/>
    </source>
</evidence>
<organism evidence="1 2">
    <name type="scientific">Stappia indica</name>
    <dbReference type="NCBI Taxonomy" id="538381"/>
    <lineage>
        <taxon>Bacteria</taxon>
        <taxon>Pseudomonadati</taxon>
        <taxon>Pseudomonadota</taxon>
        <taxon>Alphaproteobacteria</taxon>
        <taxon>Hyphomicrobiales</taxon>
        <taxon>Stappiaceae</taxon>
        <taxon>Stappia</taxon>
    </lineage>
</organism>
<name>A0A285TSM4_9HYPH</name>
<dbReference type="AlphaFoldDB" id="A0A285TSM4"/>
<dbReference type="OrthoDB" id="7605239at2"/>
<proteinExistence type="predicted"/>
<protein>
    <recommendedName>
        <fullName evidence="3">Homeodomain-like domain-containing protein</fullName>
    </recommendedName>
</protein>
<dbReference type="SUPFAM" id="SSF46689">
    <property type="entry name" value="Homeodomain-like"/>
    <property type="match status" value="1"/>
</dbReference>
<keyword evidence="2" id="KW-1185">Reference proteome</keyword>
<dbReference type="EMBL" id="OBML01000017">
    <property type="protein sequence ID" value="SOC26925.1"/>
    <property type="molecule type" value="Genomic_DNA"/>
</dbReference>
<accession>A0A285TSM4</accession>
<gene>
    <name evidence="1" type="ORF">SAMN05421512_11723</name>
</gene>
<dbReference type="RefSeq" id="WP_097176622.1">
    <property type="nucleotide sequence ID" value="NZ_OBML01000017.1"/>
</dbReference>
<evidence type="ECO:0000313" key="2">
    <source>
        <dbReference type="Proteomes" id="UP000219331"/>
    </source>
</evidence>
<sequence length="138" mass="14897">MNDNSDLPGLLADIADVAGLDAAMTLAEAVGGTRVTIPARVPHDHWLVRTVGRKAAEAICNHFRTLSAEGREAGARHIVIPKGPAGCLDKARRRLAKELHNGASAREAARRAGLSERAAFRMRARMREDENGPQGRLF</sequence>
<reference evidence="1 2" key="1">
    <citation type="submission" date="2017-08" db="EMBL/GenBank/DDBJ databases">
        <authorList>
            <person name="de Groot N.N."/>
        </authorList>
    </citation>
    <scope>NUCLEOTIDE SEQUENCE [LARGE SCALE GENOMIC DNA]</scope>
    <source>
        <strain evidence="1 2">USBA 352</strain>
    </source>
</reference>
<dbReference type="Proteomes" id="UP000219331">
    <property type="component" value="Unassembled WGS sequence"/>
</dbReference>
<dbReference type="InterPro" id="IPR009057">
    <property type="entry name" value="Homeodomain-like_sf"/>
</dbReference>
<evidence type="ECO:0008006" key="3">
    <source>
        <dbReference type="Google" id="ProtNLM"/>
    </source>
</evidence>